<evidence type="ECO:0000313" key="2">
    <source>
        <dbReference type="EMBL" id="PHH64262.1"/>
    </source>
</evidence>
<dbReference type="AlphaFoldDB" id="A0A2C5YAH5"/>
<dbReference type="OrthoDB" id="4578803at2759"/>
<dbReference type="Proteomes" id="UP000226192">
    <property type="component" value="Unassembled WGS sequence"/>
</dbReference>
<feature type="signal peptide" evidence="1">
    <location>
        <begin position="1"/>
        <end position="21"/>
    </location>
</feature>
<comment type="caution">
    <text evidence="2">The sequence shown here is derived from an EMBL/GenBank/DDBJ whole genome shotgun (WGS) entry which is preliminary data.</text>
</comment>
<gene>
    <name evidence="2" type="ORF">CDD81_4746</name>
</gene>
<accession>A0A2C5YAH5</accession>
<keyword evidence="3" id="KW-1185">Reference proteome</keyword>
<name>A0A2C5YAH5_9HYPO</name>
<reference evidence="2 3" key="1">
    <citation type="submission" date="2017-06" db="EMBL/GenBank/DDBJ databases">
        <title>Ant-infecting Ophiocordyceps genomes reveal a high diversity of potential behavioral manipulation genes and a possible major role for enterotoxins.</title>
        <authorList>
            <person name="De Bekker C."/>
            <person name="Evans H.C."/>
            <person name="Brachmann A."/>
            <person name="Hughes D.P."/>
        </authorList>
    </citation>
    <scope>NUCLEOTIDE SEQUENCE [LARGE SCALE GENOMIC DNA]</scope>
    <source>
        <strain evidence="2 3">Map64</strain>
    </source>
</reference>
<organism evidence="2 3">
    <name type="scientific">Ophiocordyceps australis</name>
    <dbReference type="NCBI Taxonomy" id="1399860"/>
    <lineage>
        <taxon>Eukaryota</taxon>
        <taxon>Fungi</taxon>
        <taxon>Dikarya</taxon>
        <taxon>Ascomycota</taxon>
        <taxon>Pezizomycotina</taxon>
        <taxon>Sordariomycetes</taxon>
        <taxon>Hypocreomycetidae</taxon>
        <taxon>Hypocreales</taxon>
        <taxon>Ophiocordycipitaceae</taxon>
        <taxon>Ophiocordyceps</taxon>
    </lineage>
</organism>
<evidence type="ECO:0000313" key="3">
    <source>
        <dbReference type="Proteomes" id="UP000226192"/>
    </source>
</evidence>
<proteinExistence type="predicted"/>
<feature type="chain" id="PRO_5012383495" evidence="1">
    <location>
        <begin position="22"/>
        <end position="150"/>
    </location>
</feature>
<protein>
    <submittedName>
        <fullName evidence="2">Uncharacterized protein</fullName>
    </submittedName>
</protein>
<keyword evidence="1" id="KW-0732">Signal</keyword>
<sequence length="150" mass="15927">MRSKAVAVASALAGTASIAQATNYNPPCPSVTVTGEICPTCPLKDCLAIETITANKQCPYPIPTTTTSYPCYQPRNKCPTGCASTSYVIVGPTPSYTKPSYTKPDYTPSPMPTQPTHVNPENPCPTLTHTRSVCSTCVRPLCITIQTLSL</sequence>
<evidence type="ECO:0000256" key="1">
    <source>
        <dbReference type="SAM" id="SignalP"/>
    </source>
</evidence>
<dbReference type="EMBL" id="NJET01000033">
    <property type="protein sequence ID" value="PHH64262.1"/>
    <property type="molecule type" value="Genomic_DNA"/>
</dbReference>